<dbReference type="SUPFAM" id="SSF64263">
    <property type="entry name" value="Prokaryotic ribosomal protein L17"/>
    <property type="match status" value="1"/>
</dbReference>
<evidence type="ECO:0000256" key="3">
    <source>
        <dbReference type="ARBA" id="ARBA00023274"/>
    </source>
</evidence>
<dbReference type="PANTHER" id="PTHR14413">
    <property type="entry name" value="RIBOSOMAL PROTEIN L17"/>
    <property type="match status" value="1"/>
</dbReference>
<evidence type="ECO:0000256" key="4">
    <source>
        <dbReference type="ARBA" id="ARBA00035494"/>
    </source>
</evidence>
<gene>
    <name evidence="7" type="ORF">A3B18_00855</name>
</gene>
<protein>
    <recommendedName>
        <fullName evidence="4 6">50S ribosomal protein L17</fullName>
    </recommendedName>
</protein>
<reference evidence="7 8" key="1">
    <citation type="journal article" date="2016" name="Nat. Commun.">
        <title>Thousands of microbial genomes shed light on interconnected biogeochemical processes in an aquifer system.</title>
        <authorList>
            <person name="Anantharaman K."/>
            <person name="Brown C.T."/>
            <person name="Hug L.A."/>
            <person name="Sharon I."/>
            <person name="Castelle C.J."/>
            <person name="Probst A.J."/>
            <person name="Thomas B.C."/>
            <person name="Singh A."/>
            <person name="Wilkins M.J."/>
            <person name="Karaoz U."/>
            <person name="Brodie E.L."/>
            <person name="Williams K.H."/>
            <person name="Hubbard S.S."/>
            <person name="Banfield J.F."/>
        </authorList>
    </citation>
    <scope>NUCLEOTIDE SEQUENCE [LARGE SCALE GENOMIC DNA]</scope>
</reference>
<sequence length="116" mass="13351">MRHGKKGRKFGREKNVRKGLMRSLMRSLILKDRIKTTEAKAKEIRPKVERLVTRAKKNDVASIREILKTLPDTDAAKKLQKVLGPKYLDRKGGYTRIVKIGTRSSDQAPMVYIEFV</sequence>
<evidence type="ECO:0000256" key="1">
    <source>
        <dbReference type="ARBA" id="ARBA00008777"/>
    </source>
</evidence>
<proteinExistence type="inferred from homology"/>
<dbReference type="Gene3D" id="3.90.1030.10">
    <property type="entry name" value="Ribosomal protein L17"/>
    <property type="match status" value="1"/>
</dbReference>
<dbReference type="InterPro" id="IPR036373">
    <property type="entry name" value="Ribosomal_bL17_sf"/>
</dbReference>
<evidence type="ECO:0000313" key="8">
    <source>
        <dbReference type="Proteomes" id="UP000178684"/>
    </source>
</evidence>
<dbReference type="AlphaFoldDB" id="A0A1F5X3P2"/>
<dbReference type="EMBL" id="MFIE01000018">
    <property type="protein sequence ID" value="OGF82509.1"/>
    <property type="molecule type" value="Genomic_DNA"/>
</dbReference>
<evidence type="ECO:0000256" key="6">
    <source>
        <dbReference type="RuleBase" id="RU000661"/>
    </source>
</evidence>
<dbReference type="GO" id="GO:0006412">
    <property type="term" value="P:translation"/>
    <property type="evidence" value="ECO:0007669"/>
    <property type="project" value="InterPro"/>
</dbReference>
<name>A0A1F5X3P2_9BACT</name>
<evidence type="ECO:0000313" key="7">
    <source>
        <dbReference type="EMBL" id="OGF82509.1"/>
    </source>
</evidence>
<evidence type="ECO:0000256" key="5">
    <source>
        <dbReference type="RuleBase" id="RU000660"/>
    </source>
</evidence>
<dbReference type="GO" id="GO:0022625">
    <property type="term" value="C:cytosolic large ribosomal subunit"/>
    <property type="evidence" value="ECO:0007669"/>
    <property type="project" value="TreeGrafter"/>
</dbReference>
<dbReference type="NCBIfam" id="TIGR00059">
    <property type="entry name" value="L17"/>
    <property type="match status" value="1"/>
</dbReference>
<dbReference type="PROSITE" id="PS01167">
    <property type="entry name" value="RIBOSOMAL_L17"/>
    <property type="match status" value="1"/>
</dbReference>
<dbReference type="GO" id="GO:0003735">
    <property type="term" value="F:structural constituent of ribosome"/>
    <property type="evidence" value="ECO:0007669"/>
    <property type="project" value="InterPro"/>
</dbReference>
<comment type="caution">
    <text evidence="7">The sequence shown here is derived from an EMBL/GenBank/DDBJ whole genome shotgun (WGS) entry which is preliminary data.</text>
</comment>
<dbReference type="InterPro" id="IPR047859">
    <property type="entry name" value="Ribosomal_bL17_CS"/>
</dbReference>
<dbReference type="InterPro" id="IPR000456">
    <property type="entry name" value="Ribosomal_bL17"/>
</dbReference>
<keyword evidence="3 5" id="KW-0687">Ribonucleoprotein</keyword>
<dbReference type="Proteomes" id="UP000178684">
    <property type="component" value="Unassembled WGS sequence"/>
</dbReference>
<accession>A0A1F5X3P2</accession>
<evidence type="ECO:0000256" key="2">
    <source>
        <dbReference type="ARBA" id="ARBA00022980"/>
    </source>
</evidence>
<dbReference type="Pfam" id="PF01196">
    <property type="entry name" value="Ribosomal_L17"/>
    <property type="match status" value="1"/>
</dbReference>
<organism evidence="7 8">
    <name type="scientific">Candidatus Giovannonibacteria bacterium RIFCSPLOWO2_01_FULL_46_13</name>
    <dbReference type="NCBI Taxonomy" id="1798352"/>
    <lineage>
        <taxon>Bacteria</taxon>
        <taxon>Candidatus Giovannoniibacteriota</taxon>
    </lineage>
</organism>
<comment type="similarity">
    <text evidence="1 5">Belongs to the bacterial ribosomal protein bL17 family.</text>
</comment>
<dbReference type="PANTHER" id="PTHR14413:SF16">
    <property type="entry name" value="LARGE RIBOSOMAL SUBUNIT PROTEIN BL17M"/>
    <property type="match status" value="1"/>
</dbReference>
<keyword evidence="2 5" id="KW-0689">Ribosomal protein</keyword>